<name>A0A2I1UDI5_STROR</name>
<dbReference type="Proteomes" id="UP000234761">
    <property type="component" value="Unassembled WGS sequence"/>
</dbReference>
<dbReference type="EMBL" id="PKIG01000003">
    <property type="protein sequence ID" value="PLA03958.1"/>
    <property type="molecule type" value="Genomic_DNA"/>
</dbReference>
<evidence type="ECO:0000313" key="1">
    <source>
        <dbReference type="EMBL" id="PLA03958.1"/>
    </source>
</evidence>
<sequence length="99" mass="12148">MSKIISVEWKGEDDVKTYSEEWIRKEYLRIYTRFCWNLKIYAHVKRGADVYVSSKKCCEDLYRRLYAMGQLTNRYYQKINQKIDRTYNCFLETGVIKEY</sequence>
<dbReference type="AlphaFoldDB" id="A0A2I1UDI5"/>
<organism evidence="1 2">
    <name type="scientific">Streptococcus oralis subsp. dentisani</name>
    <dbReference type="NCBI Taxonomy" id="1458253"/>
    <lineage>
        <taxon>Bacteria</taxon>
        <taxon>Bacillati</taxon>
        <taxon>Bacillota</taxon>
        <taxon>Bacilli</taxon>
        <taxon>Lactobacillales</taxon>
        <taxon>Streptococcaceae</taxon>
        <taxon>Streptococcus</taxon>
    </lineage>
</organism>
<keyword evidence="2" id="KW-1185">Reference proteome</keyword>
<reference evidence="1 2" key="1">
    <citation type="submission" date="2017-12" db="EMBL/GenBank/DDBJ databases">
        <title>Phylogenetic diversity of female urinary microbiome.</title>
        <authorList>
            <person name="Thomas-White K."/>
            <person name="Wolfe A.J."/>
        </authorList>
    </citation>
    <scope>NUCLEOTIDE SEQUENCE [LARGE SCALE GENOMIC DNA]</scope>
    <source>
        <strain evidence="1 2">UMB0832</strain>
    </source>
</reference>
<evidence type="ECO:0000313" key="2">
    <source>
        <dbReference type="Proteomes" id="UP000234761"/>
    </source>
</evidence>
<accession>A0A2I1UDI5</accession>
<comment type="caution">
    <text evidence="1">The sequence shown here is derived from an EMBL/GenBank/DDBJ whole genome shotgun (WGS) entry which is preliminary data.</text>
</comment>
<proteinExistence type="predicted"/>
<gene>
    <name evidence="1" type="ORF">CYK16_05750</name>
</gene>
<protein>
    <submittedName>
        <fullName evidence="1">Uncharacterized protein</fullName>
    </submittedName>
</protein>
<dbReference type="RefSeq" id="WP_060805782.1">
    <property type="nucleotide sequence ID" value="NZ_PKIG01000003.1"/>
</dbReference>